<dbReference type="GO" id="GO:0005829">
    <property type="term" value="C:cytosol"/>
    <property type="evidence" value="ECO:0007669"/>
    <property type="project" value="TreeGrafter"/>
</dbReference>
<reference evidence="1 2" key="1">
    <citation type="submission" date="2021-01" db="EMBL/GenBank/DDBJ databases">
        <title>Identification and Characterization of Corynebacterium sp.</title>
        <authorList>
            <person name="Luo Q."/>
            <person name="Qu P."/>
            <person name="Chen Q."/>
        </authorList>
    </citation>
    <scope>NUCLEOTIDE SEQUENCE [LARGE SCALE GENOMIC DNA]</scope>
    <source>
        <strain evidence="1 2">MC-18</strain>
    </source>
</reference>
<comment type="caution">
    <text evidence="1">The sequence shown here is derived from an EMBL/GenBank/DDBJ whole genome shotgun (WGS) entry which is preliminary data.</text>
</comment>
<dbReference type="AlphaFoldDB" id="A0AAW5HYW3"/>
<dbReference type="Gene3D" id="1.10.150.240">
    <property type="entry name" value="Putative phosphatase, domain 2"/>
    <property type="match status" value="1"/>
</dbReference>
<dbReference type="SFLD" id="SFLDS00003">
    <property type="entry name" value="Haloacid_Dehalogenase"/>
    <property type="match status" value="1"/>
</dbReference>
<dbReference type="Proteomes" id="UP001205920">
    <property type="component" value="Unassembled WGS sequence"/>
</dbReference>
<gene>
    <name evidence="1" type="ORF">JMN37_10545</name>
</gene>
<evidence type="ECO:0000313" key="1">
    <source>
        <dbReference type="EMBL" id="MCO6395399.1"/>
    </source>
</evidence>
<dbReference type="InterPro" id="IPR036412">
    <property type="entry name" value="HAD-like_sf"/>
</dbReference>
<keyword evidence="1" id="KW-0378">Hydrolase</keyword>
<name>A0AAW5HYW3_9CORY</name>
<dbReference type="InterPro" id="IPR050155">
    <property type="entry name" value="HAD-like_hydrolase_sf"/>
</dbReference>
<dbReference type="InterPro" id="IPR041492">
    <property type="entry name" value="HAD_2"/>
</dbReference>
<evidence type="ECO:0000313" key="2">
    <source>
        <dbReference type="Proteomes" id="UP001205920"/>
    </source>
</evidence>
<accession>A0AAW5HYW3</accession>
<dbReference type="GO" id="GO:0016787">
    <property type="term" value="F:hydrolase activity"/>
    <property type="evidence" value="ECO:0007669"/>
    <property type="project" value="UniProtKB-KW"/>
</dbReference>
<dbReference type="SUPFAM" id="SSF56784">
    <property type="entry name" value="HAD-like"/>
    <property type="match status" value="1"/>
</dbReference>
<dbReference type="EMBL" id="JAEUWV010000025">
    <property type="protein sequence ID" value="MCO6395399.1"/>
    <property type="molecule type" value="Genomic_DNA"/>
</dbReference>
<organism evidence="1 2">
    <name type="scientific">Corynebacterium lipophilum</name>
    <dbReference type="NCBI Taxonomy" id="2804918"/>
    <lineage>
        <taxon>Bacteria</taxon>
        <taxon>Bacillati</taxon>
        <taxon>Actinomycetota</taxon>
        <taxon>Actinomycetes</taxon>
        <taxon>Mycobacteriales</taxon>
        <taxon>Corynebacteriaceae</taxon>
        <taxon>Corynebacterium</taxon>
    </lineage>
</organism>
<protein>
    <submittedName>
        <fullName evidence="1">HAD hydrolase-like protein</fullName>
    </submittedName>
</protein>
<sequence length="219" mass="23948">MLVGVTLQTNRPTVLFDVDGTILDSFPGIREGFLRGLAAIDVAPPDEAFIAKIPGPPMRESYEKAGCTPAQVDAAMQVYSDFMSTDGWQQFTVFNGMAELIAQLDRDGFRVGTATSKSETFATLALKRAGIWPHLDFLGAADHERGRSTKIAVLEYVHDTFAPKRPIMVGDRTHDFTGATHFDIASVAVTWGYGDAEEWAQATHAAQTATELKEILYAY</sequence>
<dbReference type="PANTHER" id="PTHR43434">
    <property type="entry name" value="PHOSPHOGLYCOLATE PHOSPHATASE"/>
    <property type="match status" value="1"/>
</dbReference>
<dbReference type="Pfam" id="PF13419">
    <property type="entry name" value="HAD_2"/>
    <property type="match status" value="1"/>
</dbReference>
<dbReference type="SFLD" id="SFLDG01129">
    <property type="entry name" value="C1.5:_HAD__Beta-PGM__Phosphata"/>
    <property type="match status" value="1"/>
</dbReference>
<dbReference type="InterPro" id="IPR023214">
    <property type="entry name" value="HAD_sf"/>
</dbReference>
<dbReference type="InterPro" id="IPR023198">
    <property type="entry name" value="PGP-like_dom2"/>
</dbReference>
<dbReference type="Gene3D" id="3.40.50.1000">
    <property type="entry name" value="HAD superfamily/HAD-like"/>
    <property type="match status" value="1"/>
</dbReference>
<dbReference type="GO" id="GO:0004713">
    <property type="term" value="F:protein tyrosine kinase activity"/>
    <property type="evidence" value="ECO:0007669"/>
    <property type="project" value="TreeGrafter"/>
</dbReference>
<proteinExistence type="predicted"/>
<keyword evidence="2" id="KW-1185">Reference proteome</keyword>
<dbReference type="PANTHER" id="PTHR43434:SF20">
    <property type="entry name" value="5'-NUCLEOTIDASE"/>
    <property type="match status" value="1"/>
</dbReference>